<sequence>MYRSHGFAVFVVLTIVVLCADVRANYLSNVNTSKQSYFFGAKDAGDILCFSKTLLKGSIMPQDVSYTNPTAMKNINFITLAADKFSPHGFTADITSGKIGTVSATVKINAKSILPYAIEIKFYCVKGHYEEAVSGRLLLYLVVVFVFKRPNLPNCGSVGCVAPFDLGEHLTNTHRIAFHETMVWLRLVSLCALCVAGSWALSLVVTQEQSYFFGVKPGDNLLCYTKTLPKGSALPASVSYTNPNDKKINFVTMNADKYSPYGYTVDKTDGQLASATIGFRINGPSPLHYAITIYMYCEP</sequence>
<evidence type="ECO:0000256" key="2">
    <source>
        <dbReference type="SAM" id="SignalP"/>
    </source>
</evidence>
<evidence type="ECO:0000313" key="4">
    <source>
        <dbReference type="Proteomes" id="UP000075920"/>
    </source>
</evidence>
<keyword evidence="1" id="KW-1133">Transmembrane helix</keyword>
<feature type="transmembrane region" description="Helical" evidence="1">
    <location>
        <begin position="183"/>
        <end position="206"/>
    </location>
</feature>
<accession>A0A182WIE7</accession>
<dbReference type="AlphaFoldDB" id="A0A182WIE7"/>
<reference evidence="4" key="1">
    <citation type="submission" date="2013-03" db="EMBL/GenBank/DDBJ databases">
        <title>The Genome Sequence of Anopheles minimus MINIMUS1.</title>
        <authorList>
            <consortium name="The Broad Institute Genomics Platform"/>
            <person name="Neafsey D.E."/>
            <person name="Walton C."/>
            <person name="Walker B."/>
            <person name="Young S.K."/>
            <person name="Zeng Q."/>
            <person name="Gargeya S."/>
            <person name="Fitzgerald M."/>
            <person name="Haas B."/>
            <person name="Abouelleil A."/>
            <person name="Allen A.W."/>
            <person name="Alvarado L."/>
            <person name="Arachchi H.M."/>
            <person name="Berlin A.M."/>
            <person name="Chapman S.B."/>
            <person name="Gainer-Dewar J."/>
            <person name="Goldberg J."/>
            <person name="Griggs A."/>
            <person name="Gujja S."/>
            <person name="Hansen M."/>
            <person name="Howarth C."/>
            <person name="Imamovic A."/>
            <person name="Ireland A."/>
            <person name="Larimer J."/>
            <person name="McCowan C."/>
            <person name="Murphy C."/>
            <person name="Pearson M."/>
            <person name="Poon T.W."/>
            <person name="Priest M."/>
            <person name="Roberts A."/>
            <person name="Saif S."/>
            <person name="Shea T."/>
            <person name="Sisk P."/>
            <person name="Sykes S."/>
            <person name="Wortman J."/>
            <person name="Nusbaum C."/>
            <person name="Birren B."/>
        </authorList>
    </citation>
    <scope>NUCLEOTIDE SEQUENCE [LARGE SCALE GENOMIC DNA]</scope>
    <source>
        <strain evidence="4">MINIMUS1</strain>
    </source>
</reference>
<keyword evidence="1" id="KW-0812">Transmembrane</keyword>
<protein>
    <submittedName>
        <fullName evidence="3">Uncharacterized protein</fullName>
    </submittedName>
</protein>
<proteinExistence type="predicted"/>
<name>A0A182WIE7_9DIPT</name>
<dbReference type="STRING" id="112268.A0A182WIE7"/>
<feature type="chain" id="PRO_5008141501" evidence="2">
    <location>
        <begin position="25"/>
        <end position="299"/>
    </location>
</feature>
<evidence type="ECO:0000256" key="1">
    <source>
        <dbReference type="SAM" id="Phobius"/>
    </source>
</evidence>
<dbReference type="VEuPathDB" id="VectorBase:AMIN010151"/>
<keyword evidence="1" id="KW-0472">Membrane</keyword>
<dbReference type="EnsemblMetazoa" id="AMIN010151-RA">
    <property type="protein sequence ID" value="AMIN010151-PA"/>
    <property type="gene ID" value="AMIN010151"/>
</dbReference>
<keyword evidence="2" id="KW-0732">Signal</keyword>
<dbReference type="Pfam" id="PF15868">
    <property type="entry name" value="MBF2"/>
    <property type="match status" value="1"/>
</dbReference>
<feature type="signal peptide" evidence="2">
    <location>
        <begin position="1"/>
        <end position="24"/>
    </location>
</feature>
<reference evidence="3" key="2">
    <citation type="submission" date="2020-05" db="UniProtKB">
        <authorList>
            <consortium name="EnsemblMetazoa"/>
        </authorList>
    </citation>
    <scope>IDENTIFICATION</scope>
    <source>
        <strain evidence="3">MINIMUS1</strain>
    </source>
</reference>
<dbReference type="Proteomes" id="UP000075920">
    <property type="component" value="Unassembled WGS sequence"/>
</dbReference>
<organism evidence="3 4">
    <name type="scientific">Anopheles minimus</name>
    <dbReference type="NCBI Taxonomy" id="112268"/>
    <lineage>
        <taxon>Eukaryota</taxon>
        <taxon>Metazoa</taxon>
        <taxon>Ecdysozoa</taxon>
        <taxon>Arthropoda</taxon>
        <taxon>Hexapoda</taxon>
        <taxon>Insecta</taxon>
        <taxon>Pterygota</taxon>
        <taxon>Neoptera</taxon>
        <taxon>Endopterygota</taxon>
        <taxon>Diptera</taxon>
        <taxon>Nematocera</taxon>
        <taxon>Culicoidea</taxon>
        <taxon>Culicidae</taxon>
        <taxon>Anophelinae</taxon>
        <taxon>Anopheles</taxon>
    </lineage>
</organism>
<evidence type="ECO:0000313" key="3">
    <source>
        <dbReference type="EnsemblMetazoa" id="AMIN010151-PA"/>
    </source>
</evidence>
<dbReference type="InterPro" id="IPR031734">
    <property type="entry name" value="MBF2"/>
</dbReference>
<keyword evidence="4" id="KW-1185">Reference proteome</keyword>